<dbReference type="InterPro" id="IPR052179">
    <property type="entry name" value="DD-CPase-like"/>
</dbReference>
<dbReference type="Pfam" id="PF02557">
    <property type="entry name" value="VanY"/>
    <property type="match status" value="1"/>
</dbReference>
<evidence type="ECO:0000313" key="2">
    <source>
        <dbReference type="EMBL" id="GBG81625.1"/>
    </source>
</evidence>
<dbReference type="OrthoDB" id="2015725at2759"/>
<keyword evidence="3" id="KW-1185">Reference proteome</keyword>
<dbReference type="PANTHER" id="PTHR34385">
    <property type="entry name" value="D-ALANYL-D-ALANINE CARBOXYPEPTIDASE"/>
    <property type="match status" value="1"/>
</dbReference>
<gene>
    <name evidence="2" type="ORF">CBR_g32617</name>
</gene>
<proteinExistence type="predicted"/>
<name>A0A388LH97_CHABU</name>
<dbReference type="InterPro" id="IPR003709">
    <property type="entry name" value="VanY-like_core_dom"/>
</dbReference>
<comment type="caution">
    <text evidence="2">The sequence shown here is derived from an EMBL/GenBank/DDBJ whole genome shotgun (WGS) entry which is preliminary data.</text>
</comment>
<dbReference type="SUPFAM" id="SSF55166">
    <property type="entry name" value="Hedgehog/DD-peptidase"/>
    <property type="match status" value="1"/>
</dbReference>
<protein>
    <recommendedName>
        <fullName evidence="1">D-alanyl-D-alanine carboxypeptidase-like core domain-containing protein</fullName>
    </recommendedName>
</protein>
<evidence type="ECO:0000259" key="1">
    <source>
        <dbReference type="Pfam" id="PF02557"/>
    </source>
</evidence>
<dbReference type="STRING" id="69332.A0A388LH97"/>
<dbReference type="Proteomes" id="UP000265515">
    <property type="component" value="Unassembled WGS sequence"/>
</dbReference>
<sequence>MRDEARKDGVYLVPLSGFRSIQEQEELFFGTMSSRNQGPIERAKVSAPPGYSEHHTGYVLDIGDGRASYTHLEEGKQAEGVEELSALSTAREAEVICRPLQGG</sequence>
<feature type="domain" description="D-alanyl-D-alanine carboxypeptidase-like core" evidence="1">
    <location>
        <begin position="1"/>
        <end position="81"/>
    </location>
</feature>
<dbReference type="GO" id="GO:0008233">
    <property type="term" value="F:peptidase activity"/>
    <property type="evidence" value="ECO:0007669"/>
    <property type="project" value="InterPro"/>
</dbReference>
<dbReference type="AlphaFoldDB" id="A0A388LH97"/>
<reference evidence="2 3" key="1">
    <citation type="journal article" date="2018" name="Cell">
        <title>The Chara Genome: Secondary Complexity and Implications for Plant Terrestrialization.</title>
        <authorList>
            <person name="Nishiyama T."/>
            <person name="Sakayama H."/>
            <person name="Vries J.D."/>
            <person name="Buschmann H."/>
            <person name="Saint-Marcoux D."/>
            <person name="Ullrich K.K."/>
            <person name="Haas F.B."/>
            <person name="Vanderstraeten L."/>
            <person name="Becker D."/>
            <person name="Lang D."/>
            <person name="Vosolsobe S."/>
            <person name="Rombauts S."/>
            <person name="Wilhelmsson P.K.I."/>
            <person name="Janitza P."/>
            <person name="Kern R."/>
            <person name="Heyl A."/>
            <person name="Rumpler F."/>
            <person name="Villalobos L.I.A.C."/>
            <person name="Clay J.M."/>
            <person name="Skokan R."/>
            <person name="Toyoda A."/>
            <person name="Suzuki Y."/>
            <person name="Kagoshima H."/>
            <person name="Schijlen E."/>
            <person name="Tajeshwar N."/>
            <person name="Catarino B."/>
            <person name="Hetherington A.J."/>
            <person name="Saltykova A."/>
            <person name="Bonnot C."/>
            <person name="Breuninger H."/>
            <person name="Symeonidi A."/>
            <person name="Radhakrishnan G.V."/>
            <person name="Van Nieuwerburgh F."/>
            <person name="Deforce D."/>
            <person name="Chang C."/>
            <person name="Karol K.G."/>
            <person name="Hedrich R."/>
            <person name="Ulvskov P."/>
            <person name="Glockner G."/>
            <person name="Delwiche C.F."/>
            <person name="Petrasek J."/>
            <person name="Van de Peer Y."/>
            <person name="Friml J."/>
            <person name="Beilby M."/>
            <person name="Dolan L."/>
            <person name="Kohara Y."/>
            <person name="Sugano S."/>
            <person name="Fujiyama A."/>
            <person name="Delaux P.-M."/>
            <person name="Quint M."/>
            <person name="TheiBen G."/>
            <person name="Hagemann M."/>
            <person name="Harholt J."/>
            <person name="Dunand C."/>
            <person name="Zachgo S."/>
            <person name="Langdale J."/>
            <person name="Maumus F."/>
            <person name="Straeten D.V.D."/>
            <person name="Gould S.B."/>
            <person name="Rensing S.A."/>
        </authorList>
    </citation>
    <scope>NUCLEOTIDE SEQUENCE [LARGE SCALE GENOMIC DNA]</scope>
    <source>
        <strain evidence="2 3">S276</strain>
    </source>
</reference>
<evidence type="ECO:0000313" key="3">
    <source>
        <dbReference type="Proteomes" id="UP000265515"/>
    </source>
</evidence>
<dbReference type="PANTHER" id="PTHR34385:SF1">
    <property type="entry name" value="PEPTIDOGLYCAN L-ALANYL-D-GLUTAMATE ENDOPEPTIDASE CWLK"/>
    <property type="match status" value="1"/>
</dbReference>
<dbReference type="Gene3D" id="3.30.1380.10">
    <property type="match status" value="1"/>
</dbReference>
<dbReference type="InterPro" id="IPR009045">
    <property type="entry name" value="Zn_M74/Hedgehog-like"/>
</dbReference>
<dbReference type="Gramene" id="GBG81625">
    <property type="protein sequence ID" value="GBG81625"/>
    <property type="gene ID" value="CBR_g32617"/>
</dbReference>
<dbReference type="GO" id="GO:0006508">
    <property type="term" value="P:proteolysis"/>
    <property type="evidence" value="ECO:0007669"/>
    <property type="project" value="InterPro"/>
</dbReference>
<organism evidence="2 3">
    <name type="scientific">Chara braunii</name>
    <name type="common">Braun's stonewort</name>
    <dbReference type="NCBI Taxonomy" id="69332"/>
    <lineage>
        <taxon>Eukaryota</taxon>
        <taxon>Viridiplantae</taxon>
        <taxon>Streptophyta</taxon>
        <taxon>Charophyceae</taxon>
        <taxon>Charales</taxon>
        <taxon>Characeae</taxon>
        <taxon>Chara</taxon>
    </lineage>
</organism>
<accession>A0A388LH97</accession>
<dbReference type="EMBL" id="BFEA01000381">
    <property type="protein sequence ID" value="GBG81625.1"/>
    <property type="molecule type" value="Genomic_DNA"/>
</dbReference>